<feature type="transmembrane region" description="Helical" evidence="1">
    <location>
        <begin position="35"/>
        <end position="57"/>
    </location>
</feature>
<evidence type="ECO:0000313" key="2">
    <source>
        <dbReference type="EMBL" id="PSB45607.1"/>
    </source>
</evidence>
<feature type="transmembrane region" description="Helical" evidence="1">
    <location>
        <begin position="104"/>
        <end position="126"/>
    </location>
</feature>
<proteinExistence type="predicted"/>
<keyword evidence="3" id="KW-1185">Reference proteome</keyword>
<dbReference type="AlphaFoldDB" id="A0A2T1FKS7"/>
<dbReference type="EMBL" id="PVWO01000496">
    <property type="protein sequence ID" value="PSB45607.1"/>
    <property type="molecule type" value="Genomic_DNA"/>
</dbReference>
<gene>
    <name evidence="2" type="ORF">C7B77_25135</name>
</gene>
<sequence length="141" mass="15948">MTFTLFGRWQIRVLLLATVGLLLTILMLIKSSPSIAGQTLITLIYLGIFGIIWDVVYHQLQRFRWDGDWNGLLQFGAAVWEGLFLITIIKVIGLPGIDRSSFNISGFIGFYTSFSLLSSIVTHSLLRILSPYSRFNGGQWF</sequence>
<protein>
    <submittedName>
        <fullName evidence="2">Uncharacterized protein</fullName>
    </submittedName>
</protein>
<dbReference type="RefSeq" id="WP_106311392.1">
    <property type="nucleotide sequence ID" value="NZ_PVWO01000496.1"/>
</dbReference>
<accession>A0A2T1FKS7</accession>
<comment type="caution">
    <text evidence="2">The sequence shown here is derived from an EMBL/GenBank/DDBJ whole genome shotgun (WGS) entry which is preliminary data.</text>
</comment>
<evidence type="ECO:0000256" key="1">
    <source>
        <dbReference type="SAM" id="Phobius"/>
    </source>
</evidence>
<evidence type="ECO:0000313" key="3">
    <source>
        <dbReference type="Proteomes" id="UP000238937"/>
    </source>
</evidence>
<keyword evidence="1" id="KW-0812">Transmembrane</keyword>
<keyword evidence="1" id="KW-1133">Transmembrane helix</keyword>
<feature type="transmembrane region" description="Helical" evidence="1">
    <location>
        <begin position="69"/>
        <end position="92"/>
    </location>
</feature>
<dbReference type="Proteomes" id="UP000238937">
    <property type="component" value="Unassembled WGS sequence"/>
</dbReference>
<dbReference type="OrthoDB" id="4546196at2"/>
<name>A0A2T1FKS7_9CYAN</name>
<organism evidence="2 3">
    <name type="scientific">Chamaesiphon polymorphus CCALA 037</name>
    <dbReference type="NCBI Taxonomy" id="2107692"/>
    <lineage>
        <taxon>Bacteria</taxon>
        <taxon>Bacillati</taxon>
        <taxon>Cyanobacteriota</taxon>
        <taxon>Cyanophyceae</taxon>
        <taxon>Gomontiellales</taxon>
        <taxon>Chamaesiphonaceae</taxon>
        <taxon>Chamaesiphon</taxon>
    </lineage>
</organism>
<reference evidence="2 3" key="1">
    <citation type="submission" date="2018-03" db="EMBL/GenBank/DDBJ databases">
        <title>The ancient ancestry and fast evolution of plastids.</title>
        <authorList>
            <person name="Moore K.R."/>
            <person name="Magnabosco C."/>
            <person name="Momper L."/>
            <person name="Gold D.A."/>
            <person name="Bosak T."/>
            <person name="Fournier G.P."/>
        </authorList>
    </citation>
    <scope>NUCLEOTIDE SEQUENCE [LARGE SCALE GENOMIC DNA]</scope>
    <source>
        <strain evidence="2 3">CCALA 037</strain>
    </source>
</reference>
<keyword evidence="1" id="KW-0472">Membrane</keyword>
<feature type="transmembrane region" description="Helical" evidence="1">
    <location>
        <begin position="12"/>
        <end position="29"/>
    </location>
</feature>